<dbReference type="Pfam" id="PF00085">
    <property type="entry name" value="Thioredoxin"/>
    <property type="match status" value="1"/>
</dbReference>
<evidence type="ECO:0000313" key="3">
    <source>
        <dbReference type="Proteomes" id="UP000608522"/>
    </source>
</evidence>
<evidence type="ECO:0000259" key="1">
    <source>
        <dbReference type="Pfam" id="PF00085"/>
    </source>
</evidence>
<gene>
    <name evidence="2" type="ORF">Sspor_73530</name>
</gene>
<dbReference type="Gene3D" id="3.40.30.10">
    <property type="entry name" value="Glutaredoxin"/>
    <property type="match status" value="1"/>
</dbReference>
<name>A0ABQ3TMX9_9ACTN</name>
<keyword evidence="3" id="KW-1185">Reference proteome</keyword>
<protein>
    <submittedName>
        <fullName evidence="2">Thiol reductase thioredoxin</fullName>
    </submittedName>
</protein>
<accession>A0ABQ3TMX9</accession>
<dbReference type="InterPro" id="IPR036249">
    <property type="entry name" value="Thioredoxin-like_sf"/>
</dbReference>
<dbReference type="InterPro" id="IPR013766">
    <property type="entry name" value="Thioredoxin_domain"/>
</dbReference>
<dbReference type="RefSeq" id="WP_237404180.1">
    <property type="nucleotide sequence ID" value="NZ_BAAATO010000003.1"/>
</dbReference>
<dbReference type="EMBL" id="BNED01000005">
    <property type="protein sequence ID" value="GHI81792.1"/>
    <property type="molecule type" value="Genomic_DNA"/>
</dbReference>
<evidence type="ECO:0000313" key="2">
    <source>
        <dbReference type="EMBL" id="GHI81792.1"/>
    </source>
</evidence>
<dbReference type="Proteomes" id="UP000608522">
    <property type="component" value="Unassembled WGS sequence"/>
</dbReference>
<dbReference type="SUPFAM" id="SSF52833">
    <property type="entry name" value="Thioredoxin-like"/>
    <property type="match status" value="1"/>
</dbReference>
<reference evidence="3" key="1">
    <citation type="submission" date="2023-07" db="EMBL/GenBank/DDBJ databases">
        <title>Whole genome shotgun sequence of Streptomyces spororaveus NBRC 15456.</title>
        <authorList>
            <person name="Komaki H."/>
            <person name="Tamura T."/>
        </authorList>
    </citation>
    <scope>NUCLEOTIDE SEQUENCE [LARGE SCALE GENOMIC DNA]</scope>
    <source>
        <strain evidence="3">NBRC 15456</strain>
    </source>
</reference>
<proteinExistence type="predicted"/>
<feature type="domain" description="Thioredoxin" evidence="1">
    <location>
        <begin position="22"/>
        <end position="98"/>
    </location>
</feature>
<comment type="caution">
    <text evidence="2">The sequence shown here is derived from an EMBL/GenBank/DDBJ whole genome shotgun (WGS) entry which is preliminary data.</text>
</comment>
<organism evidence="2 3">
    <name type="scientific">Streptomyces spororaveus</name>
    <dbReference type="NCBI Taxonomy" id="284039"/>
    <lineage>
        <taxon>Bacteria</taxon>
        <taxon>Bacillati</taxon>
        <taxon>Actinomycetota</taxon>
        <taxon>Actinomycetes</taxon>
        <taxon>Kitasatosporales</taxon>
        <taxon>Streptomycetaceae</taxon>
        <taxon>Streptomyces</taxon>
    </lineage>
</organism>
<sequence>MLGQDDAGPRLGAAELGAELGERATLVQFSSAFCQPCRATRRILAEVAAMVDGVAHIEIDAEERLELVRALGIEKTPTVLVLDSAGTIVRRAAGMPRKVDVIAALGAAV</sequence>
<dbReference type="CDD" id="cd02947">
    <property type="entry name" value="TRX_family"/>
    <property type="match status" value="1"/>
</dbReference>